<protein>
    <submittedName>
        <fullName evidence="2">Uncharacterized protein</fullName>
    </submittedName>
</protein>
<reference evidence="2" key="2">
    <citation type="submission" date="2020-11" db="EMBL/GenBank/DDBJ databases">
        <authorList>
            <person name="McCartney M.A."/>
            <person name="Auch B."/>
            <person name="Kono T."/>
            <person name="Mallez S."/>
            <person name="Becker A."/>
            <person name="Gohl D.M."/>
            <person name="Silverstein K.A.T."/>
            <person name="Koren S."/>
            <person name="Bechman K.B."/>
            <person name="Herman A."/>
            <person name="Abrahante J.E."/>
            <person name="Garbe J."/>
        </authorList>
    </citation>
    <scope>NUCLEOTIDE SEQUENCE</scope>
    <source>
        <strain evidence="2">Duluth1</strain>
        <tissue evidence="2">Whole animal</tissue>
    </source>
</reference>
<evidence type="ECO:0000313" key="3">
    <source>
        <dbReference type="Proteomes" id="UP000828390"/>
    </source>
</evidence>
<evidence type="ECO:0000313" key="2">
    <source>
        <dbReference type="EMBL" id="KAH3718984.1"/>
    </source>
</evidence>
<dbReference type="EMBL" id="JAIWYP010000013">
    <property type="protein sequence ID" value="KAH3718984.1"/>
    <property type="molecule type" value="Genomic_DNA"/>
</dbReference>
<name>A0A9D4HIR1_DREPO</name>
<organism evidence="2 3">
    <name type="scientific">Dreissena polymorpha</name>
    <name type="common">Zebra mussel</name>
    <name type="synonym">Mytilus polymorpha</name>
    <dbReference type="NCBI Taxonomy" id="45954"/>
    <lineage>
        <taxon>Eukaryota</taxon>
        <taxon>Metazoa</taxon>
        <taxon>Spiralia</taxon>
        <taxon>Lophotrochozoa</taxon>
        <taxon>Mollusca</taxon>
        <taxon>Bivalvia</taxon>
        <taxon>Autobranchia</taxon>
        <taxon>Heteroconchia</taxon>
        <taxon>Euheterodonta</taxon>
        <taxon>Imparidentia</taxon>
        <taxon>Neoheterodontei</taxon>
        <taxon>Myida</taxon>
        <taxon>Dreissenoidea</taxon>
        <taxon>Dreissenidae</taxon>
        <taxon>Dreissena</taxon>
    </lineage>
</organism>
<evidence type="ECO:0000256" key="1">
    <source>
        <dbReference type="SAM" id="MobiDB-lite"/>
    </source>
</evidence>
<accession>A0A9D4HIR1</accession>
<feature type="compositionally biased region" description="Basic and acidic residues" evidence="1">
    <location>
        <begin position="12"/>
        <end position="29"/>
    </location>
</feature>
<dbReference type="AlphaFoldDB" id="A0A9D4HIR1"/>
<sequence length="100" mass="10855">MQEPAILSSQAIHKEAAKSGDHGRSREMQELAILSSQANHKRQQNVESSRDRGMQEPAIPSIQAKHKEAANSGDHNSSRGMQEPAIHEEGGTALPIPVQL</sequence>
<comment type="caution">
    <text evidence="2">The sequence shown here is derived from an EMBL/GenBank/DDBJ whole genome shotgun (WGS) entry which is preliminary data.</text>
</comment>
<feature type="region of interest" description="Disordered" evidence="1">
    <location>
        <begin position="1"/>
        <end position="100"/>
    </location>
</feature>
<gene>
    <name evidence="2" type="ORF">DPMN_061812</name>
</gene>
<dbReference type="Proteomes" id="UP000828390">
    <property type="component" value="Unassembled WGS sequence"/>
</dbReference>
<proteinExistence type="predicted"/>
<reference evidence="2" key="1">
    <citation type="journal article" date="2019" name="bioRxiv">
        <title>The Genome of the Zebra Mussel, Dreissena polymorpha: A Resource for Invasive Species Research.</title>
        <authorList>
            <person name="McCartney M.A."/>
            <person name="Auch B."/>
            <person name="Kono T."/>
            <person name="Mallez S."/>
            <person name="Zhang Y."/>
            <person name="Obille A."/>
            <person name="Becker A."/>
            <person name="Abrahante J.E."/>
            <person name="Garbe J."/>
            <person name="Badalamenti J.P."/>
            <person name="Herman A."/>
            <person name="Mangelson H."/>
            <person name="Liachko I."/>
            <person name="Sullivan S."/>
            <person name="Sone E.D."/>
            <person name="Koren S."/>
            <person name="Silverstein K.A.T."/>
            <person name="Beckman K.B."/>
            <person name="Gohl D.M."/>
        </authorList>
    </citation>
    <scope>NUCLEOTIDE SEQUENCE</scope>
    <source>
        <strain evidence="2">Duluth1</strain>
        <tissue evidence="2">Whole animal</tissue>
    </source>
</reference>
<keyword evidence="3" id="KW-1185">Reference proteome</keyword>